<dbReference type="PANTHER" id="PTHR30419">
    <property type="entry name" value="HTH-TYPE TRANSCRIPTIONAL REGULATOR YBHD"/>
    <property type="match status" value="1"/>
</dbReference>
<protein>
    <submittedName>
        <fullName evidence="6">DNA-binding transcriptional LysR family regulator</fullName>
    </submittedName>
</protein>
<evidence type="ECO:0000256" key="1">
    <source>
        <dbReference type="ARBA" id="ARBA00009437"/>
    </source>
</evidence>
<keyword evidence="3 6" id="KW-0238">DNA-binding</keyword>
<evidence type="ECO:0000256" key="2">
    <source>
        <dbReference type="ARBA" id="ARBA00023015"/>
    </source>
</evidence>
<sequence length="311" mass="34258">MNIQTLDRRAGQRRSEQMDSTALAYFQVAAESGSIRGASQVLHVSASAISRQITRLESQLGVPLFERLAHGLALTSAGELLLFHVRRTTRELQSAQREIRDLAGQQSGHVRIVIVESAARALLVPAMDSFWRDHPHVKVSLHVAGNSQVLEMIEQGEADIGVAFNVPAQSEQYVYETAHLNLGAVMAANHPLASADRLRIRDLVDYPIFLPDRSLMLHKAVSEVDGEWPLKVHLVTNSIAAMSLLASCSLGVALKTRLGLSDEMESGKLAFVRLHDRRLSVQRLTLLVQHRLPFPVLATRIGQALRSVNEA</sequence>
<dbReference type="Pfam" id="PF00126">
    <property type="entry name" value="HTH_1"/>
    <property type="match status" value="1"/>
</dbReference>
<evidence type="ECO:0000313" key="6">
    <source>
        <dbReference type="EMBL" id="MCP1673393.1"/>
    </source>
</evidence>
<evidence type="ECO:0000256" key="4">
    <source>
        <dbReference type="ARBA" id="ARBA00023163"/>
    </source>
</evidence>
<reference evidence="6" key="1">
    <citation type="submission" date="2022-03" db="EMBL/GenBank/DDBJ databases">
        <title>Genomic Encyclopedia of Type Strains, Phase III (KMG-III): the genomes of soil and plant-associated and newly described type strains.</title>
        <authorList>
            <person name="Whitman W."/>
        </authorList>
    </citation>
    <scope>NUCLEOTIDE SEQUENCE</scope>
    <source>
        <strain evidence="6">ANL 6-2</strain>
    </source>
</reference>
<dbReference type="InterPro" id="IPR036390">
    <property type="entry name" value="WH_DNA-bd_sf"/>
</dbReference>
<dbReference type="InterPro" id="IPR005119">
    <property type="entry name" value="LysR_subst-bd"/>
</dbReference>
<gene>
    <name evidence="6" type="ORF">J2T57_000485</name>
</gene>
<dbReference type="GO" id="GO:0005829">
    <property type="term" value="C:cytosol"/>
    <property type="evidence" value="ECO:0007669"/>
    <property type="project" value="TreeGrafter"/>
</dbReference>
<dbReference type="GO" id="GO:0003677">
    <property type="term" value="F:DNA binding"/>
    <property type="evidence" value="ECO:0007669"/>
    <property type="project" value="UniProtKB-KW"/>
</dbReference>
<dbReference type="InterPro" id="IPR036388">
    <property type="entry name" value="WH-like_DNA-bd_sf"/>
</dbReference>
<dbReference type="Proteomes" id="UP001205843">
    <property type="component" value="Unassembled WGS sequence"/>
</dbReference>
<accession>A0AAE3G2T4</accession>
<dbReference type="PROSITE" id="PS50931">
    <property type="entry name" value="HTH_LYSR"/>
    <property type="match status" value="1"/>
</dbReference>
<keyword evidence="2" id="KW-0805">Transcription regulation</keyword>
<dbReference type="Pfam" id="PF03466">
    <property type="entry name" value="LysR_substrate"/>
    <property type="match status" value="1"/>
</dbReference>
<evidence type="ECO:0000256" key="3">
    <source>
        <dbReference type="ARBA" id="ARBA00023125"/>
    </source>
</evidence>
<name>A0AAE3G2T4_9GAMM</name>
<evidence type="ECO:0000259" key="5">
    <source>
        <dbReference type="PROSITE" id="PS50931"/>
    </source>
</evidence>
<keyword evidence="4" id="KW-0804">Transcription</keyword>
<dbReference type="AlphaFoldDB" id="A0AAE3G2T4"/>
<dbReference type="InterPro" id="IPR050950">
    <property type="entry name" value="HTH-type_LysR_regulators"/>
</dbReference>
<dbReference type="GO" id="GO:0003700">
    <property type="term" value="F:DNA-binding transcription factor activity"/>
    <property type="evidence" value="ECO:0007669"/>
    <property type="project" value="InterPro"/>
</dbReference>
<dbReference type="PANTHER" id="PTHR30419:SF2">
    <property type="entry name" value="LYSR FAMILY TRANSCRIPTIONAL REGULATOR"/>
    <property type="match status" value="1"/>
</dbReference>
<dbReference type="EMBL" id="JALJXV010000001">
    <property type="protein sequence ID" value="MCP1673393.1"/>
    <property type="molecule type" value="Genomic_DNA"/>
</dbReference>
<comment type="caution">
    <text evidence="6">The sequence shown here is derived from an EMBL/GenBank/DDBJ whole genome shotgun (WGS) entry which is preliminary data.</text>
</comment>
<feature type="domain" description="HTH lysR-type" evidence="5">
    <location>
        <begin position="18"/>
        <end position="75"/>
    </location>
</feature>
<evidence type="ECO:0000313" key="7">
    <source>
        <dbReference type="Proteomes" id="UP001205843"/>
    </source>
</evidence>
<dbReference type="SUPFAM" id="SSF53850">
    <property type="entry name" value="Periplasmic binding protein-like II"/>
    <property type="match status" value="1"/>
</dbReference>
<proteinExistence type="inferred from homology"/>
<keyword evidence="7" id="KW-1185">Reference proteome</keyword>
<dbReference type="FunFam" id="1.10.10.10:FF:000001">
    <property type="entry name" value="LysR family transcriptional regulator"/>
    <property type="match status" value="1"/>
</dbReference>
<dbReference type="Gene3D" id="1.10.10.10">
    <property type="entry name" value="Winged helix-like DNA-binding domain superfamily/Winged helix DNA-binding domain"/>
    <property type="match status" value="1"/>
</dbReference>
<dbReference type="Gene3D" id="3.40.190.10">
    <property type="entry name" value="Periplasmic binding protein-like II"/>
    <property type="match status" value="2"/>
</dbReference>
<dbReference type="SUPFAM" id="SSF46785">
    <property type="entry name" value="Winged helix' DNA-binding domain"/>
    <property type="match status" value="1"/>
</dbReference>
<comment type="similarity">
    <text evidence="1">Belongs to the LysR transcriptional regulatory family.</text>
</comment>
<dbReference type="InterPro" id="IPR000847">
    <property type="entry name" value="LysR_HTH_N"/>
</dbReference>
<organism evidence="6 7">
    <name type="scientific">Natronocella acetinitrilica</name>
    <dbReference type="NCBI Taxonomy" id="414046"/>
    <lineage>
        <taxon>Bacteria</taxon>
        <taxon>Pseudomonadati</taxon>
        <taxon>Pseudomonadota</taxon>
        <taxon>Gammaproteobacteria</taxon>
        <taxon>Chromatiales</taxon>
        <taxon>Ectothiorhodospiraceae</taxon>
        <taxon>Natronocella</taxon>
    </lineage>
</organism>
<dbReference type="PRINTS" id="PR00039">
    <property type="entry name" value="HTHLYSR"/>
</dbReference>
<dbReference type="RefSeq" id="WP_253473693.1">
    <property type="nucleotide sequence ID" value="NZ_JALJXV010000001.1"/>
</dbReference>